<dbReference type="Proteomes" id="UP000218702">
    <property type="component" value="Chromosome"/>
</dbReference>
<organism evidence="1 2">
    <name type="scientific">Dolichospermum compactum NIES-806</name>
    <dbReference type="NCBI Taxonomy" id="1973481"/>
    <lineage>
        <taxon>Bacteria</taxon>
        <taxon>Bacillati</taxon>
        <taxon>Cyanobacteriota</taxon>
        <taxon>Cyanophyceae</taxon>
        <taxon>Nostocales</taxon>
        <taxon>Aphanizomenonaceae</taxon>
        <taxon>Dolichospermum</taxon>
        <taxon>Dolichospermum compactum</taxon>
    </lineage>
</organism>
<protein>
    <submittedName>
        <fullName evidence="1">Uncharacterized protein</fullName>
    </submittedName>
</protein>
<proteinExistence type="predicted"/>
<evidence type="ECO:0000313" key="2">
    <source>
        <dbReference type="Proteomes" id="UP000218702"/>
    </source>
</evidence>
<sequence length="78" mass="9036">MISRYKNPYERLEIFLNEYQPQLEKAIQAIQAIKNTDPNSEEFSQALADLYACSTVLEPYSEGMVEAIDQFTEDRPDD</sequence>
<accession>A0A1Z4V937</accession>
<dbReference type="RefSeq" id="WP_096670268.1">
    <property type="nucleotide sequence ID" value="NZ_AP018316.1"/>
</dbReference>
<dbReference type="KEGG" id="dcm:NIES806_41910"/>
<gene>
    <name evidence="1" type="ORF">NIES806_41910</name>
</gene>
<dbReference type="EMBL" id="AP018316">
    <property type="protein sequence ID" value="BAZ87958.1"/>
    <property type="molecule type" value="Genomic_DNA"/>
</dbReference>
<dbReference type="OrthoDB" id="574128at2"/>
<dbReference type="AlphaFoldDB" id="A0A1Z4V937"/>
<name>A0A1Z4V937_9CYAN</name>
<evidence type="ECO:0000313" key="1">
    <source>
        <dbReference type="EMBL" id="BAZ87958.1"/>
    </source>
</evidence>
<reference evidence="1 2" key="1">
    <citation type="submission" date="2017-06" db="EMBL/GenBank/DDBJ databases">
        <title>Genome sequencing of cyanobaciteial culture collection at National Institute for Environmental Studies (NIES).</title>
        <authorList>
            <person name="Hirose Y."/>
            <person name="Shimura Y."/>
            <person name="Fujisawa T."/>
            <person name="Nakamura Y."/>
            <person name="Kawachi M."/>
        </authorList>
    </citation>
    <scope>NUCLEOTIDE SEQUENCE [LARGE SCALE GENOMIC DNA]</scope>
    <source>
        <strain evidence="1 2">NIES-806</strain>
    </source>
</reference>
<keyword evidence="2" id="KW-1185">Reference proteome</keyword>